<sequence>IKMLEKKNINIDMVNDEKDNCIDQESIKRICIIGGGVRGICALKHFSKSSNCHVDLYESENRLFSSRRLDGEKSNVFNGEIASMPTIVVQFATFPFTKIKHCFPTQQQILEYLEDYSYDLHSFIKFNHTVVKTEYVKKDTNWIVTIKRGNDNEIFTLKYDIILVCCGRKDIPFIPKILNSYKGNLIHSKDFKNPEDYKNQNIGIIGNDITKILSISQSLLGIAKKIYFFDVTYLHRSFKKRTFPENFINVQATEYKIYFEGNKLFRKNEDCEGIEVDTLISATGYQLNYPFLEGEECFNYTSKRREIQDLILNFLHYKYTNSLYFIGLEDQDETFKYIDIQVRTIQNIIFNKHNPRKLGTLWSEMESLPQEMITFQGNEVISQNNYDNNEDDENEIHPKLLHYNLRVNSPTIYKDLKELGNIKDKTTANYWNFYKYIKGQSILFPLDYKNQIFSYSTNPPFFTINYDNCNIKNLFTYIIYLFLILFNECHFYQRILRVKRQAFPPNPAPFQKREEDYNLPPFYNPYPGRDASSLSPIFPFTSTFNNGLDINPGRRITVDGNLNVPILGWGMWDYRGAVRTGRPNTRVGFGALGRPTNIFKLSPETIETLAKDPNFNKARDEIASIPVSVLPGNFVPLRCKPPLCNPFVHNAAFGVDVEPGDDYLFDGGIDFPLPLAPGGVGVRFPLSGGVNVGSDPLVISYGHGMGPVVPPDFESKAVKASKRRGLLRSNIQN</sequence>
<dbReference type="Pfam" id="PF00743">
    <property type="entry name" value="FMO-like"/>
    <property type="match status" value="1"/>
</dbReference>
<keyword evidence="1 4" id="KW-0285">Flavoprotein</keyword>
<protein>
    <recommendedName>
        <fullName evidence="4">Flavin-containing monooxygenase</fullName>
        <ecNumber evidence="4">1.-.-.-</ecNumber>
    </recommendedName>
</protein>
<dbReference type="Proteomes" id="UP000035681">
    <property type="component" value="Unplaced"/>
</dbReference>
<dbReference type="PANTHER" id="PTHR36520">
    <property type="entry name" value="PROTEIN CBG13000-RELATED"/>
    <property type="match status" value="1"/>
</dbReference>
<dbReference type="InterPro" id="IPR036188">
    <property type="entry name" value="FAD/NAD-bd_sf"/>
</dbReference>
<comment type="similarity">
    <text evidence="4">Belongs to the FMO family.</text>
</comment>
<organism evidence="5 6">
    <name type="scientific">Strongyloides stercoralis</name>
    <name type="common">Threadworm</name>
    <dbReference type="NCBI Taxonomy" id="6248"/>
    <lineage>
        <taxon>Eukaryota</taxon>
        <taxon>Metazoa</taxon>
        <taxon>Ecdysozoa</taxon>
        <taxon>Nematoda</taxon>
        <taxon>Chromadorea</taxon>
        <taxon>Rhabditida</taxon>
        <taxon>Tylenchina</taxon>
        <taxon>Panagrolaimomorpha</taxon>
        <taxon>Strongyloidoidea</taxon>
        <taxon>Strongyloididae</taxon>
        <taxon>Strongyloides</taxon>
    </lineage>
</organism>
<comment type="cofactor">
    <cofactor evidence="4">
        <name>FAD</name>
        <dbReference type="ChEBI" id="CHEBI:57692"/>
    </cofactor>
</comment>
<evidence type="ECO:0000313" key="5">
    <source>
        <dbReference type="Proteomes" id="UP000035681"/>
    </source>
</evidence>
<keyword evidence="5" id="KW-1185">Reference proteome</keyword>
<dbReference type="Gene3D" id="3.50.50.60">
    <property type="entry name" value="FAD/NAD(P)-binding domain"/>
    <property type="match status" value="2"/>
</dbReference>
<dbReference type="InterPro" id="IPR020946">
    <property type="entry name" value="Flavin_mOase-like"/>
</dbReference>
<reference evidence="6" key="1">
    <citation type="submission" date="2024-02" db="UniProtKB">
        <authorList>
            <consortium name="WormBaseParasite"/>
        </authorList>
    </citation>
    <scope>IDENTIFICATION</scope>
</reference>
<proteinExistence type="inferred from homology"/>
<dbReference type="InterPro" id="IPR000960">
    <property type="entry name" value="Flavin_mOase"/>
</dbReference>
<dbReference type="GO" id="GO:0004499">
    <property type="term" value="F:N,N-dimethylaniline monooxygenase activity"/>
    <property type="evidence" value="ECO:0007669"/>
    <property type="project" value="InterPro"/>
</dbReference>
<dbReference type="PANTHER" id="PTHR36520:SF4">
    <property type="entry name" value="DUF3421 DOMAIN-CONTAINING PROTEIN"/>
    <property type="match status" value="1"/>
</dbReference>
<evidence type="ECO:0000256" key="3">
    <source>
        <dbReference type="ARBA" id="ARBA00023002"/>
    </source>
</evidence>
<keyword evidence="2 4" id="KW-0274">FAD</keyword>
<name>A0AAF5DEZ9_STRER</name>
<dbReference type="AlphaFoldDB" id="A0AAF5DEZ9"/>
<dbReference type="SUPFAM" id="SSF51905">
    <property type="entry name" value="FAD/NAD(P)-binding domain"/>
    <property type="match status" value="1"/>
</dbReference>
<dbReference type="PRINTS" id="PR00370">
    <property type="entry name" value="FMOXYGENASE"/>
</dbReference>
<evidence type="ECO:0000313" key="6">
    <source>
        <dbReference type="WBParaSite" id="TCONS_00011126.p1"/>
    </source>
</evidence>
<dbReference type="GO" id="GO:0050661">
    <property type="term" value="F:NADP binding"/>
    <property type="evidence" value="ECO:0007669"/>
    <property type="project" value="InterPro"/>
</dbReference>
<keyword evidence="3 4" id="KW-0560">Oxidoreductase</keyword>
<dbReference type="GO" id="GO:0050660">
    <property type="term" value="F:flavin adenine dinucleotide binding"/>
    <property type="evidence" value="ECO:0007669"/>
    <property type="project" value="InterPro"/>
</dbReference>
<evidence type="ECO:0000256" key="2">
    <source>
        <dbReference type="ARBA" id="ARBA00022827"/>
    </source>
</evidence>
<evidence type="ECO:0000256" key="1">
    <source>
        <dbReference type="ARBA" id="ARBA00022630"/>
    </source>
</evidence>
<dbReference type="EC" id="1.-.-.-" evidence="4"/>
<evidence type="ECO:0000256" key="4">
    <source>
        <dbReference type="RuleBase" id="RU361177"/>
    </source>
</evidence>
<keyword evidence="4" id="KW-0503">Monooxygenase</keyword>
<accession>A0AAF5DEZ9</accession>
<dbReference type="WBParaSite" id="TCONS_00011126.p1">
    <property type="protein sequence ID" value="TCONS_00011126.p1"/>
    <property type="gene ID" value="XLOC_005238"/>
</dbReference>